<protein>
    <submittedName>
        <fullName evidence="5">Uncharacterized protein LOC111099862</fullName>
    </submittedName>
</protein>
<dbReference type="SUPFAM" id="SSF57256">
    <property type="entry name" value="Elafin-like"/>
    <property type="match status" value="1"/>
</dbReference>
<keyword evidence="2" id="KW-0732">Signal</keyword>
<keyword evidence="1" id="KW-0812">Transmembrane</keyword>
<keyword evidence="1" id="KW-0472">Membrane</keyword>
<evidence type="ECO:0000256" key="1">
    <source>
        <dbReference type="SAM" id="Phobius"/>
    </source>
</evidence>
<dbReference type="PROSITE" id="PS51390">
    <property type="entry name" value="WAP"/>
    <property type="match status" value="1"/>
</dbReference>
<dbReference type="Proteomes" id="UP000694844">
    <property type="component" value="Chromosome 6"/>
</dbReference>
<dbReference type="Gene3D" id="4.10.75.10">
    <property type="entry name" value="Elafin-like"/>
    <property type="match status" value="1"/>
</dbReference>
<keyword evidence="1" id="KW-1133">Transmembrane helix</keyword>
<dbReference type="GO" id="GO:0030414">
    <property type="term" value="F:peptidase inhibitor activity"/>
    <property type="evidence" value="ECO:0007669"/>
    <property type="project" value="InterPro"/>
</dbReference>
<dbReference type="GO" id="GO:0005576">
    <property type="term" value="C:extracellular region"/>
    <property type="evidence" value="ECO:0007669"/>
    <property type="project" value="InterPro"/>
</dbReference>
<dbReference type="GeneID" id="111099862"/>
<dbReference type="SMART" id="SM00217">
    <property type="entry name" value="WAP"/>
    <property type="match status" value="1"/>
</dbReference>
<feature type="transmembrane region" description="Helical" evidence="1">
    <location>
        <begin position="126"/>
        <end position="152"/>
    </location>
</feature>
<dbReference type="CDD" id="cd00199">
    <property type="entry name" value="WAP"/>
    <property type="match status" value="1"/>
</dbReference>
<dbReference type="InterPro" id="IPR008197">
    <property type="entry name" value="WAP_dom"/>
</dbReference>
<dbReference type="RefSeq" id="XP_022287042.1">
    <property type="nucleotide sequence ID" value="XM_022431334.1"/>
</dbReference>
<evidence type="ECO:0000259" key="3">
    <source>
        <dbReference type="PROSITE" id="PS51390"/>
    </source>
</evidence>
<dbReference type="InterPro" id="IPR036645">
    <property type="entry name" value="Elafin-like_sf"/>
</dbReference>
<dbReference type="OrthoDB" id="5912026at2759"/>
<sequence length="218" mass="23776">MNGQIYPSILCVFLLVSFMDRIETDHYEKSGRCLGDSSDLAEFCTYECSYDDECDGDHKCCSTGCGFVCQSPVHNEPISKGAECPQVSYRTDSFGYTWPMTSFIYCSTGCCGARDNQFCCAEKPHMIGVFVGIVASSLVLVVMTISITCCCIHKYNKKNVVVGINPGALYRPQVAAELTDFPPPTAPPLYAQTTSIEGPNVGPNVKYSGPGDKVFHFS</sequence>
<gene>
    <name evidence="5" type="primary">LOC111099862</name>
</gene>
<feature type="signal peptide" evidence="2">
    <location>
        <begin position="1"/>
        <end position="24"/>
    </location>
</feature>
<evidence type="ECO:0000313" key="4">
    <source>
        <dbReference type="Proteomes" id="UP000694844"/>
    </source>
</evidence>
<feature type="domain" description="WAP" evidence="3">
    <location>
        <begin position="26"/>
        <end position="73"/>
    </location>
</feature>
<dbReference type="KEGG" id="cvn:111099862"/>
<proteinExistence type="predicted"/>
<name>A0A8B8A6E9_CRAVI</name>
<feature type="chain" id="PRO_5034305189" evidence="2">
    <location>
        <begin position="25"/>
        <end position="218"/>
    </location>
</feature>
<accession>A0A8B8A6E9</accession>
<reference evidence="5" key="1">
    <citation type="submission" date="2025-08" db="UniProtKB">
        <authorList>
            <consortium name="RefSeq"/>
        </authorList>
    </citation>
    <scope>IDENTIFICATION</scope>
    <source>
        <tissue evidence="5">Whole sample</tissue>
    </source>
</reference>
<keyword evidence="4" id="KW-1185">Reference proteome</keyword>
<organism evidence="4 5">
    <name type="scientific">Crassostrea virginica</name>
    <name type="common">Eastern oyster</name>
    <dbReference type="NCBI Taxonomy" id="6565"/>
    <lineage>
        <taxon>Eukaryota</taxon>
        <taxon>Metazoa</taxon>
        <taxon>Spiralia</taxon>
        <taxon>Lophotrochozoa</taxon>
        <taxon>Mollusca</taxon>
        <taxon>Bivalvia</taxon>
        <taxon>Autobranchia</taxon>
        <taxon>Pteriomorphia</taxon>
        <taxon>Ostreida</taxon>
        <taxon>Ostreoidea</taxon>
        <taxon>Ostreidae</taxon>
        <taxon>Crassostrea</taxon>
    </lineage>
</organism>
<evidence type="ECO:0000256" key="2">
    <source>
        <dbReference type="SAM" id="SignalP"/>
    </source>
</evidence>
<dbReference type="AlphaFoldDB" id="A0A8B8A6E9"/>
<evidence type="ECO:0000313" key="5">
    <source>
        <dbReference type="RefSeq" id="XP_022287042.1"/>
    </source>
</evidence>
<dbReference type="Pfam" id="PF00095">
    <property type="entry name" value="WAP"/>
    <property type="match status" value="1"/>
</dbReference>